<comment type="caution">
    <text evidence="3">The sequence shown here is derived from an EMBL/GenBank/DDBJ whole genome shotgun (WGS) entry which is preliminary data.</text>
</comment>
<dbReference type="Pfam" id="PF03184">
    <property type="entry name" value="DDE_1"/>
    <property type="match status" value="1"/>
</dbReference>
<dbReference type="InterPro" id="IPR050863">
    <property type="entry name" value="CenT-Element_Derived"/>
</dbReference>
<dbReference type="InterPro" id="IPR036397">
    <property type="entry name" value="RNaseH_sf"/>
</dbReference>
<dbReference type="PANTHER" id="PTHR19303:SF74">
    <property type="entry name" value="POGO TRANSPOSABLE ELEMENT WITH KRAB DOMAIN"/>
    <property type="match status" value="1"/>
</dbReference>
<evidence type="ECO:0000313" key="3">
    <source>
        <dbReference type="EMBL" id="CAF1581314.1"/>
    </source>
</evidence>
<dbReference type="GO" id="GO:0005634">
    <property type="term" value="C:nucleus"/>
    <property type="evidence" value="ECO:0007669"/>
    <property type="project" value="TreeGrafter"/>
</dbReference>
<feature type="compositionally biased region" description="Polar residues" evidence="1">
    <location>
        <begin position="467"/>
        <end position="483"/>
    </location>
</feature>
<protein>
    <recommendedName>
        <fullName evidence="2">DDE-1 domain-containing protein</fullName>
    </recommendedName>
</protein>
<dbReference type="GO" id="GO:0003677">
    <property type="term" value="F:DNA binding"/>
    <property type="evidence" value="ECO:0007669"/>
    <property type="project" value="TreeGrafter"/>
</dbReference>
<dbReference type="Gene3D" id="3.30.420.10">
    <property type="entry name" value="Ribonuclease H-like superfamily/Ribonuclease H"/>
    <property type="match status" value="1"/>
</dbReference>
<name>A0A815Z9Z0_9BILA</name>
<evidence type="ECO:0000313" key="4">
    <source>
        <dbReference type="EMBL" id="CAF4448983.1"/>
    </source>
</evidence>
<dbReference type="EMBL" id="CAJOBC010097656">
    <property type="protein sequence ID" value="CAF4448983.1"/>
    <property type="molecule type" value="Genomic_DNA"/>
</dbReference>
<dbReference type="EMBL" id="CAJNOQ010031689">
    <property type="protein sequence ID" value="CAF1581314.1"/>
    <property type="molecule type" value="Genomic_DNA"/>
</dbReference>
<evidence type="ECO:0000259" key="2">
    <source>
        <dbReference type="Pfam" id="PF03184"/>
    </source>
</evidence>
<feature type="compositionally biased region" description="Basic and acidic residues" evidence="1">
    <location>
        <begin position="493"/>
        <end position="502"/>
    </location>
</feature>
<dbReference type="OrthoDB" id="10043687at2759"/>
<dbReference type="AlphaFoldDB" id="A0A815Z9Z0"/>
<feature type="compositionally biased region" description="Low complexity" evidence="1">
    <location>
        <begin position="381"/>
        <end position="393"/>
    </location>
</feature>
<evidence type="ECO:0000256" key="1">
    <source>
        <dbReference type="SAM" id="MobiDB-lite"/>
    </source>
</evidence>
<keyword evidence="5" id="KW-1185">Reference proteome</keyword>
<dbReference type="PANTHER" id="PTHR19303">
    <property type="entry name" value="TRANSPOSON"/>
    <property type="match status" value="1"/>
</dbReference>
<sequence>MSSLKASKKYKIPSTTIRKHALYNLNVGTGRQNILSKDQEALIVKMLATFDDWGFPRTRRETIDLTTKFIREAGLCSKFRIGYPGIEWLRLFLKRWSNELKQRSSALLEISRAVALTEDRVNVWFKNYGDVLEKLDIRDRPSQVFNMDETGFLDNRGKKRVIVRNSKRHPAYRIHGGTAKQNTTVLFCISAGGQVLPPLIIFKAKTLRSNWCTGSVKGTCYGANKSGWINEDTFIQWMKKCFIPNTSALPRLLLLLLDGHSSHLSYQACVMALQHQIHILCIPSHSTHALQPLDSSFLGTIKRSWKNLLTKYYDKYGGKSLDKELFTYLLKKLFDETISPSLATVSFTKTGLYPLDPTAIPKSKIRANNKYYGLSENGTDQSLQLNESSNNSSHPVLPESLHQSTPQLIPVVALDSKQLPSTDDAIYRAVDDALAAADKILNSTAPLLTAATANSTDQMDVSHREAQSSNSKSSPALTESVFNDSEHDDEEFFDNRAKERHTLTSSSTDTTLLSKVDIRSQKPDDEIIQNTISQYMYRSPPCARKRTQRVVPRHDGEVLTSPETMKRLLNK</sequence>
<dbReference type="Proteomes" id="UP000681722">
    <property type="component" value="Unassembled WGS sequence"/>
</dbReference>
<dbReference type="Proteomes" id="UP000663829">
    <property type="component" value="Unassembled WGS sequence"/>
</dbReference>
<feature type="region of interest" description="Disordered" evidence="1">
    <location>
        <begin position="376"/>
        <end position="401"/>
    </location>
</feature>
<proteinExistence type="predicted"/>
<dbReference type="InterPro" id="IPR004875">
    <property type="entry name" value="DDE_SF_endonuclease_dom"/>
</dbReference>
<feature type="domain" description="DDE-1" evidence="2">
    <location>
        <begin position="182"/>
        <end position="312"/>
    </location>
</feature>
<organism evidence="3 5">
    <name type="scientific">Didymodactylos carnosus</name>
    <dbReference type="NCBI Taxonomy" id="1234261"/>
    <lineage>
        <taxon>Eukaryota</taxon>
        <taxon>Metazoa</taxon>
        <taxon>Spiralia</taxon>
        <taxon>Gnathifera</taxon>
        <taxon>Rotifera</taxon>
        <taxon>Eurotatoria</taxon>
        <taxon>Bdelloidea</taxon>
        <taxon>Philodinida</taxon>
        <taxon>Philodinidae</taxon>
        <taxon>Didymodactylos</taxon>
    </lineage>
</organism>
<gene>
    <name evidence="3" type="ORF">GPM918_LOCUS41113</name>
    <name evidence="4" type="ORF">SRO942_LOCUS42127</name>
</gene>
<evidence type="ECO:0000313" key="5">
    <source>
        <dbReference type="Proteomes" id="UP000663829"/>
    </source>
</evidence>
<feature type="region of interest" description="Disordered" evidence="1">
    <location>
        <begin position="456"/>
        <end position="510"/>
    </location>
</feature>
<reference evidence="3" key="1">
    <citation type="submission" date="2021-02" db="EMBL/GenBank/DDBJ databases">
        <authorList>
            <person name="Nowell W R."/>
        </authorList>
    </citation>
    <scope>NUCLEOTIDE SEQUENCE</scope>
</reference>
<accession>A0A815Z9Z0</accession>